<evidence type="ECO:0000313" key="8">
    <source>
        <dbReference type="Proteomes" id="UP001321473"/>
    </source>
</evidence>
<dbReference type="Pfam" id="PF00884">
    <property type="entry name" value="Sulfatase"/>
    <property type="match status" value="1"/>
</dbReference>
<keyword evidence="3" id="KW-0479">Metal-binding</keyword>
<organism evidence="7 8">
    <name type="scientific">Amblyomma americanum</name>
    <name type="common">Lone star tick</name>
    <dbReference type="NCBI Taxonomy" id="6943"/>
    <lineage>
        <taxon>Eukaryota</taxon>
        <taxon>Metazoa</taxon>
        <taxon>Ecdysozoa</taxon>
        <taxon>Arthropoda</taxon>
        <taxon>Chelicerata</taxon>
        <taxon>Arachnida</taxon>
        <taxon>Acari</taxon>
        <taxon>Parasitiformes</taxon>
        <taxon>Ixodida</taxon>
        <taxon>Ixodoidea</taxon>
        <taxon>Ixodidae</taxon>
        <taxon>Amblyomminae</taxon>
        <taxon>Amblyomma</taxon>
    </lineage>
</organism>
<comment type="similarity">
    <text evidence="2">Belongs to the sulfatase family.</text>
</comment>
<gene>
    <name evidence="7" type="ORF">V5799_013989</name>
</gene>
<sequence>MLEDTFMSFSSDNGAASTFWGVNAASSWPLRGEKSTLWEGGVRVPGFVWTAKPLWQGPGSEYDRLFHVTDWLPTLYEMAGGDPAQLVGVDGVSHLQSLVNPTAAAPRNEALLNIDPVDGNAGIISDRFKLVVGSFPDGSSDWIELPGERQSLEEEADTAHQSCLNSTAYQVLSGRGANPKCGSAQGAYSTPVRCGDKVLSKAPCDSARQPCLYDIIADPCEYHNIGNEYPQVVKRLQNRLAAYEEGAVKPGNLGQDQASFPARHGATWVTWNDDVPV</sequence>
<name>A0AAQ4E4C2_AMBAM</name>
<evidence type="ECO:0000256" key="2">
    <source>
        <dbReference type="ARBA" id="ARBA00008779"/>
    </source>
</evidence>
<evidence type="ECO:0000256" key="5">
    <source>
        <dbReference type="ARBA" id="ARBA00023180"/>
    </source>
</evidence>
<evidence type="ECO:0000256" key="1">
    <source>
        <dbReference type="ARBA" id="ARBA00001913"/>
    </source>
</evidence>
<proteinExistence type="inferred from homology"/>
<keyword evidence="8" id="KW-1185">Reference proteome</keyword>
<dbReference type="InterPro" id="IPR000917">
    <property type="entry name" value="Sulfatase_N"/>
</dbReference>
<keyword evidence="5" id="KW-0325">Glycoprotein</keyword>
<dbReference type="PANTHER" id="PTHR10342:SF273">
    <property type="entry name" value="RE14504P"/>
    <property type="match status" value="1"/>
</dbReference>
<comment type="caution">
    <text evidence="7">The sequence shown here is derived from an EMBL/GenBank/DDBJ whole genome shotgun (WGS) entry which is preliminary data.</text>
</comment>
<dbReference type="SUPFAM" id="SSF53649">
    <property type="entry name" value="Alkaline phosphatase-like"/>
    <property type="match status" value="1"/>
</dbReference>
<dbReference type="AlphaFoldDB" id="A0AAQ4E4C2"/>
<dbReference type="Proteomes" id="UP001321473">
    <property type="component" value="Unassembled WGS sequence"/>
</dbReference>
<dbReference type="EMBL" id="JARKHS020022476">
    <property type="protein sequence ID" value="KAK8769546.1"/>
    <property type="molecule type" value="Genomic_DNA"/>
</dbReference>
<evidence type="ECO:0000313" key="7">
    <source>
        <dbReference type="EMBL" id="KAK8769546.1"/>
    </source>
</evidence>
<protein>
    <recommendedName>
        <fullName evidence="6">Sulfatase N-terminal domain-containing protein</fullName>
    </recommendedName>
</protein>
<feature type="domain" description="Sulfatase N-terminal" evidence="6">
    <location>
        <begin position="2"/>
        <end position="80"/>
    </location>
</feature>
<dbReference type="PANTHER" id="PTHR10342">
    <property type="entry name" value="ARYLSULFATASE"/>
    <property type="match status" value="1"/>
</dbReference>
<reference evidence="7 8" key="1">
    <citation type="journal article" date="2023" name="Arcadia Sci">
        <title>De novo assembly of a long-read Amblyomma americanum tick genome.</title>
        <authorList>
            <person name="Chou S."/>
            <person name="Poskanzer K.E."/>
            <person name="Rollins M."/>
            <person name="Thuy-Boun P.S."/>
        </authorList>
    </citation>
    <scope>NUCLEOTIDE SEQUENCE [LARGE SCALE GENOMIC DNA]</scope>
    <source>
        <strain evidence="7">F_SG_1</strain>
        <tissue evidence="7">Salivary glands</tissue>
    </source>
</reference>
<accession>A0AAQ4E4C2</accession>
<evidence type="ECO:0000256" key="4">
    <source>
        <dbReference type="ARBA" id="ARBA00022837"/>
    </source>
</evidence>
<dbReference type="InterPro" id="IPR017850">
    <property type="entry name" value="Alkaline_phosphatase_core_sf"/>
</dbReference>
<dbReference type="Gene3D" id="3.30.1120.10">
    <property type="match status" value="1"/>
</dbReference>
<comment type="cofactor">
    <cofactor evidence="1">
        <name>Ca(2+)</name>
        <dbReference type="ChEBI" id="CHEBI:29108"/>
    </cofactor>
</comment>
<dbReference type="InterPro" id="IPR047115">
    <property type="entry name" value="ARSB"/>
</dbReference>
<evidence type="ECO:0000259" key="6">
    <source>
        <dbReference type="Pfam" id="PF00884"/>
    </source>
</evidence>
<dbReference type="Gene3D" id="3.40.720.10">
    <property type="entry name" value="Alkaline Phosphatase, subunit A"/>
    <property type="match status" value="1"/>
</dbReference>
<evidence type="ECO:0000256" key="3">
    <source>
        <dbReference type="ARBA" id="ARBA00022723"/>
    </source>
</evidence>
<dbReference type="GO" id="GO:0046872">
    <property type="term" value="F:metal ion binding"/>
    <property type="evidence" value="ECO:0007669"/>
    <property type="project" value="UniProtKB-KW"/>
</dbReference>
<dbReference type="GO" id="GO:0008484">
    <property type="term" value="F:sulfuric ester hydrolase activity"/>
    <property type="evidence" value="ECO:0007669"/>
    <property type="project" value="InterPro"/>
</dbReference>
<keyword evidence="4" id="KW-0106">Calcium</keyword>